<evidence type="ECO:0000313" key="4">
    <source>
        <dbReference type="Proteomes" id="UP000643207"/>
    </source>
</evidence>
<evidence type="ECO:0000313" key="3">
    <source>
        <dbReference type="EMBL" id="MBL0719563.1"/>
    </source>
</evidence>
<dbReference type="AlphaFoldDB" id="A0A9X0XGK7"/>
<evidence type="ECO:0000256" key="2">
    <source>
        <dbReference type="SAM" id="MobiDB-lite"/>
    </source>
</evidence>
<reference evidence="3 4" key="1">
    <citation type="submission" date="2021-01" db="EMBL/GenBank/DDBJ databases">
        <title>Piscinibacter sp. Jin2 Genome sequencing and assembly.</title>
        <authorList>
            <person name="Kim I."/>
        </authorList>
    </citation>
    <scope>NUCLEOTIDE SEQUENCE [LARGE SCALE GENOMIC DNA]</scope>
    <source>
        <strain evidence="3 4">Jin2</strain>
    </source>
</reference>
<dbReference type="EMBL" id="JAERRA010000001">
    <property type="protein sequence ID" value="MBL0719563.1"/>
    <property type="molecule type" value="Genomic_DNA"/>
</dbReference>
<proteinExistence type="predicted"/>
<feature type="coiled-coil region" evidence="1">
    <location>
        <begin position="22"/>
        <end position="49"/>
    </location>
</feature>
<comment type="caution">
    <text evidence="3">The sequence shown here is derived from an EMBL/GenBank/DDBJ whole genome shotgun (WGS) entry which is preliminary data.</text>
</comment>
<dbReference type="RefSeq" id="WP_201824919.1">
    <property type="nucleotide sequence ID" value="NZ_JAERRA010000001.1"/>
</dbReference>
<name>A0A9X0XGK7_9BURK</name>
<sequence>MEQAQIDFLDKLVTLNGQQLVHEKKEGQKKALLNKLVEQREQNRSVLEKGASLLMVQEGSGRTMKLTDLENRDQTKEFDHDDQRDGYRLRHSQKPGEEYAVSQDEQAHFDVSNLVNQQVASLELALDDEGKPLFTPEEIAAQVFDPMVREGLISETMVPDKYSRTRELLEGTFEAYGKRLKRDKKSKAGNLFSENLGLMTSSMSFMLTTVGGAMDSKVGGDKVAKEGAKSLKSSWSRSSNVKDIKDALSGSHLNEGNQALKFTTQAFSFCTDFGLPFGQEAHNKFFSGDGEGSEGEAPRLPAAELALALFGAAAAELAQQFDAKAGIGLEVSSAFGAKIDRAGIANLIQSGSLDGIPASLVHSLGQALGRLDPGVKDSAETLAAAAETFGVKLAQALAGEPVSKALKSPDAKALGDLFGAAGKVAAQAALTPEVIQLFTDAAVQDKVKNAASDMMAEEFSEPGPLAEDERLHAKSHADHQADWLFKTDGKDSSGDGGRWVCQVCEAENSGDNPEIYAGMLQRRIEQLERDKELLEWSTKLVGLGIDTAANFIAPLAAVGSAVKMAKNILQAGMRTRDLVVFIEKRNGLFNAASAYSQPVKNFIANSRSQMLHYMANAAFEAVKMIGAILQCGGITAPAGLAVTTAGSIAQSLEAVIYEIDKRVKLEIAWRTYRSYLARPENRRLGLVAIKSNPTLAKYAVAWGAVIKKDRLVVDFVSACGLTPETLKDPNAGVDEVVKYLEARMPDDTVVTGRSGGLDVDGASLSHTSWMTLQTQAVKEEALAPGGTGLIVACLRKWAKEGDGLEARAAKQLDPKVTDPVAIQQAKEDRTLAKTQAENILESLAGALRKYQPKTTKGQACPAMVRVVAAFASLSQAQAEKVQGWIPEPP</sequence>
<keyword evidence="4" id="KW-1185">Reference proteome</keyword>
<protein>
    <submittedName>
        <fullName evidence="3">Uncharacterized protein</fullName>
    </submittedName>
</protein>
<evidence type="ECO:0000256" key="1">
    <source>
        <dbReference type="SAM" id="Coils"/>
    </source>
</evidence>
<accession>A0A9X0XGK7</accession>
<keyword evidence="1" id="KW-0175">Coiled coil</keyword>
<dbReference type="Proteomes" id="UP000643207">
    <property type="component" value="Unassembled WGS sequence"/>
</dbReference>
<feature type="region of interest" description="Disordered" evidence="2">
    <location>
        <begin position="65"/>
        <end position="88"/>
    </location>
</feature>
<organism evidence="3 4">
    <name type="scientific">Aquariibacter lacus</name>
    <dbReference type="NCBI Taxonomy" id="2801332"/>
    <lineage>
        <taxon>Bacteria</taxon>
        <taxon>Pseudomonadati</taxon>
        <taxon>Pseudomonadota</taxon>
        <taxon>Betaproteobacteria</taxon>
        <taxon>Burkholderiales</taxon>
        <taxon>Sphaerotilaceae</taxon>
        <taxon>Aquariibacter</taxon>
    </lineage>
</organism>
<gene>
    <name evidence="3" type="ORF">JI742_06635</name>
</gene>